<dbReference type="AlphaFoldDB" id="A0A4S2GW89"/>
<keyword evidence="2" id="KW-1185">Reference proteome</keyword>
<accession>A0A4S2GW89</accession>
<dbReference type="Proteomes" id="UP000308054">
    <property type="component" value="Unassembled WGS sequence"/>
</dbReference>
<evidence type="ECO:0000313" key="2">
    <source>
        <dbReference type="Proteomes" id="UP000308054"/>
    </source>
</evidence>
<organism evidence="1 2">
    <name type="scientific">Marinicauda algicola</name>
    <dbReference type="NCBI Taxonomy" id="2029849"/>
    <lineage>
        <taxon>Bacteria</taxon>
        <taxon>Pseudomonadati</taxon>
        <taxon>Pseudomonadota</taxon>
        <taxon>Alphaproteobacteria</taxon>
        <taxon>Maricaulales</taxon>
        <taxon>Maricaulaceae</taxon>
        <taxon>Marinicauda</taxon>
    </lineage>
</organism>
<sequence length="96" mass="10486">MSTQEMNWTPMEKAVARRAAMSVGGQWSDISQPVRRAWLETTRAVLDASKAPDMAKVLECCARRLAQEIGVSFDECEGGPVGDARALLAFLKGETE</sequence>
<comment type="caution">
    <text evidence="1">The sequence shown here is derived from an EMBL/GenBank/DDBJ whole genome shotgun (WGS) entry which is preliminary data.</text>
</comment>
<evidence type="ECO:0000313" key="1">
    <source>
        <dbReference type="EMBL" id="TGY87326.1"/>
    </source>
</evidence>
<reference evidence="1 2" key="1">
    <citation type="journal article" date="2017" name="Int. J. Syst. Evol. Microbiol.">
        <title>Marinicauda algicola sp. nov., isolated from a marine red alga Rhodosorus marinus.</title>
        <authorList>
            <person name="Jeong S.E."/>
            <person name="Jeon S.H."/>
            <person name="Chun B.H."/>
            <person name="Kim D.W."/>
            <person name="Jeon C.O."/>
        </authorList>
    </citation>
    <scope>NUCLEOTIDE SEQUENCE [LARGE SCALE GENOMIC DNA]</scope>
    <source>
        <strain evidence="1 2">JCM 31718</strain>
    </source>
</reference>
<dbReference type="RefSeq" id="WP_135997300.1">
    <property type="nucleotide sequence ID" value="NZ_CP071057.1"/>
</dbReference>
<name>A0A4S2GW89_9PROT</name>
<gene>
    <name evidence="1" type="ORF">E5163_14760</name>
</gene>
<proteinExistence type="predicted"/>
<protein>
    <submittedName>
        <fullName evidence="1">Uncharacterized protein</fullName>
    </submittedName>
</protein>
<dbReference type="EMBL" id="SRXW01000006">
    <property type="protein sequence ID" value="TGY87326.1"/>
    <property type="molecule type" value="Genomic_DNA"/>
</dbReference>